<organism evidence="2 3">
    <name type="scientific">Puccinia graminis f. sp. tritici</name>
    <dbReference type="NCBI Taxonomy" id="56615"/>
    <lineage>
        <taxon>Eukaryota</taxon>
        <taxon>Fungi</taxon>
        <taxon>Dikarya</taxon>
        <taxon>Basidiomycota</taxon>
        <taxon>Pucciniomycotina</taxon>
        <taxon>Pucciniomycetes</taxon>
        <taxon>Pucciniales</taxon>
        <taxon>Pucciniaceae</taxon>
        <taxon>Puccinia</taxon>
    </lineage>
</organism>
<accession>A0A5B0ME21</accession>
<sequence length="119" mass="13535">MMLFKGLFLVFTMSTGIESRFLHKEGCSTKVTFAEQEGFPCSFPDCPNLCPPSTGYCKNCGVTKIRKEMEGLCVPHIMQQMIYNKKKKNARLLNSEAESAPIQKKLRKSYRSFPIVQDT</sequence>
<keyword evidence="1" id="KW-0732">Signal</keyword>
<dbReference type="Proteomes" id="UP000324748">
    <property type="component" value="Unassembled WGS sequence"/>
</dbReference>
<feature type="chain" id="PRO_5022671506" description="Secreted protein" evidence="1">
    <location>
        <begin position="20"/>
        <end position="119"/>
    </location>
</feature>
<feature type="signal peptide" evidence="1">
    <location>
        <begin position="1"/>
        <end position="19"/>
    </location>
</feature>
<evidence type="ECO:0000313" key="2">
    <source>
        <dbReference type="EMBL" id="KAA1074416.1"/>
    </source>
</evidence>
<evidence type="ECO:0000313" key="3">
    <source>
        <dbReference type="Proteomes" id="UP000324748"/>
    </source>
</evidence>
<evidence type="ECO:0008006" key="4">
    <source>
        <dbReference type="Google" id="ProtNLM"/>
    </source>
</evidence>
<dbReference type="EMBL" id="VSWC01000157">
    <property type="protein sequence ID" value="KAA1074416.1"/>
    <property type="molecule type" value="Genomic_DNA"/>
</dbReference>
<protein>
    <recommendedName>
        <fullName evidence="4">Secreted protein</fullName>
    </recommendedName>
</protein>
<dbReference type="AlphaFoldDB" id="A0A5B0ME21"/>
<comment type="caution">
    <text evidence="2">The sequence shown here is derived from an EMBL/GenBank/DDBJ whole genome shotgun (WGS) entry which is preliminary data.</text>
</comment>
<keyword evidence="3" id="KW-1185">Reference proteome</keyword>
<reference evidence="2 3" key="1">
    <citation type="submission" date="2019-05" db="EMBL/GenBank/DDBJ databases">
        <title>Emergence of the Ug99 lineage of the wheat stem rust pathogen through somatic hybridization.</title>
        <authorList>
            <person name="Li F."/>
            <person name="Upadhyaya N.M."/>
            <person name="Sperschneider J."/>
            <person name="Matny O."/>
            <person name="Nguyen-Phuc H."/>
            <person name="Mago R."/>
            <person name="Raley C."/>
            <person name="Miller M.E."/>
            <person name="Silverstein K.A.T."/>
            <person name="Henningsen E."/>
            <person name="Hirsch C.D."/>
            <person name="Visser B."/>
            <person name="Pretorius Z.A."/>
            <person name="Steffenson B.J."/>
            <person name="Schwessinger B."/>
            <person name="Dodds P.N."/>
            <person name="Figueroa M."/>
        </authorList>
    </citation>
    <scope>NUCLEOTIDE SEQUENCE [LARGE SCALE GENOMIC DNA]</scope>
    <source>
        <strain evidence="2">21-0</strain>
    </source>
</reference>
<name>A0A5B0ME21_PUCGR</name>
<gene>
    <name evidence="2" type="ORF">PGT21_004644</name>
</gene>
<proteinExistence type="predicted"/>
<evidence type="ECO:0000256" key="1">
    <source>
        <dbReference type="SAM" id="SignalP"/>
    </source>
</evidence>